<accession>X1TG77</accession>
<dbReference type="PANTHER" id="PTHR30595">
    <property type="entry name" value="GLPR-RELATED TRANSCRIPTIONAL REPRESSOR"/>
    <property type="match status" value="1"/>
</dbReference>
<feature type="non-terminal residue" evidence="1">
    <location>
        <position position="1"/>
    </location>
</feature>
<gene>
    <name evidence="1" type="ORF">S12H4_17702</name>
</gene>
<name>X1TG77_9ZZZZ</name>
<comment type="caution">
    <text evidence="1">The sequence shown here is derived from an EMBL/GenBank/DDBJ whole genome shotgun (WGS) entry which is preliminary data.</text>
</comment>
<sequence>EDKKLKKAAILLFGKNPQRFYPAAYLKIGKFLTKTEIQSSDIVEGNLFEQITSALEILRTKYLISIIKFEGIHRREILEYPYEALREAIINALIHRNYLGASSIQIRVYSDRLVIMNEGKLPPEVPVEKLKTEHLSKPRNTLLADVFYKAGFIESWGRGTIKIGQEIAQYSFYSILGLIQC</sequence>
<dbReference type="AlphaFoldDB" id="X1TG77"/>
<proteinExistence type="predicted"/>
<evidence type="ECO:0000313" key="1">
    <source>
        <dbReference type="EMBL" id="GAI86580.1"/>
    </source>
</evidence>
<dbReference type="Pfam" id="PF13749">
    <property type="entry name" value="HATPase_c_4"/>
    <property type="match status" value="1"/>
</dbReference>
<organism evidence="1">
    <name type="scientific">marine sediment metagenome</name>
    <dbReference type="NCBI Taxonomy" id="412755"/>
    <lineage>
        <taxon>unclassified sequences</taxon>
        <taxon>metagenomes</taxon>
        <taxon>ecological metagenomes</taxon>
    </lineage>
</organism>
<dbReference type="Gene3D" id="3.30.565.60">
    <property type="match status" value="1"/>
</dbReference>
<reference evidence="1" key="1">
    <citation type="journal article" date="2014" name="Front. Microbiol.">
        <title>High frequency of phylogenetically diverse reductive dehalogenase-homologous genes in deep subseafloor sedimentary metagenomes.</title>
        <authorList>
            <person name="Kawai M."/>
            <person name="Futagami T."/>
            <person name="Toyoda A."/>
            <person name="Takaki Y."/>
            <person name="Nishi S."/>
            <person name="Hori S."/>
            <person name="Arai W."/>
            <person name="Tsubouchi T."/>
            <person name="Morono Y."/>
            <person name="Uchiyama I."/>
            <person name="Ito T."/>
            <person name="Fujiyama A."/>
            <person name="Inagaki F."/>
            <person name="Takami H."/>
        </authorList>
    </citation>
    <scope>NUCLEOTIDE SEQUENCE</scope>
    <source>
        <strain evidence="1">Expedition CK06-06</strain>
    </source>
</reference>
<dbReference type="InterPro" id="IPR038475">
    <property type="entry name" value="RecG_C_sf"/>
</dbReference>
<protein>
    <submittedName>
        <fullName evidence="1">Uncharacterized protein</fullName>
    </submittedName>
</protein>
<dbReference type="EMBL" id="BARW01008678">
    <property type="protein sequence ID" value="GAI86580.1"/>
    <property type="molecule type" value="Genomic_DNA"/>
</dbReference>
<dbReference type="PANTHER" id="PTHR30595:SF6">
    <property type="entry name" value="SCHLAFEN ALBA-2 DOMAIN-CONTAINING PROTEIN"/>
    <property type="match status" value="1"/>
</dbReference>